<dbReference type="STRING" id="3708.A0A078GST2"/>
<dbReference type="Gramene" id="CDY28551">
    <property type="protein sequence ID" value="CDY28551"/>
    <property type="gene ID" value="GSBRNA2T00040489001"/>
</dbReference>
<dbReference type="PaxDb" id="3708-A0A078GST2"/>
<accession>A0A078GST2</accession>
<organism evidence="1 2">
    <name type="scientific">Brassica napus</name>
    <name type="common">Rape</name>
    <dbReference type="NCBI Taxonomy" id="3708"/>
    <lineage>
        <taxon>Eukaryota</taxon>
        <taxon>Viridiplantae</taxon>
        <taxon>Streptophyta</taxon>
        <taxon>Embryophyta</taxon>
        <taxon>Tracheophyta</taxon>
        <taxon>Spermatophyta</taxon>
        <taxon>Magnoliopsida</taxon>
        <taxon>eudicotyledons</taxon>
        <taxon>Gunneridae</taxon>
        <taxon>Pentapetalae</taxon>
        <taxon>rosids</taxon>
        <taxon>malvids</taxon>
        <taxon>Brassicales</taxon>
        <taxon>Brassicaceae</taxon>
        <taxon>Brassiceae</taxon>
        <taxon>Brassica</taxon>
    </lineage>
</organism>
<dbReference type="EMBL" id="LK032222">
    <property type="protein sequence ID" value="CDY28551.1"/>
    <property type="molecule type" value="Genomic_DNA"/>
</dbReference>
<gene>
    <name evidence="1" type="primary">BnaC02g19200D</name>
    <name evidence="1" type="ORF">GSBRNA2T00040489001</name>
</gene>
<protein>
    <submittedName>
        <fullName evidence="1">BnaC02g19200D protein</fullName>
    </submittedName>
</protein>
<proteinExistence type="predicted"/>
<evidence type="ECO:0000313" key="1">
    <source>
        <dbReference type="EMBL" id="CDY28551.1"/>
    </source>
</evidence>
<name>A0A078GST2_BRANA</name>
<reference evidence="1 2" key="1">
    <citation type="journal article" date="2014" name="Science">
        <title>Plant genetics. Early allopolyploid evolution in the post-Neolithic Brassica napus oilseed genome.</title>
        <authorList>
            <person name="Chalhoub B."/>
            <person name="Denoeud F."/>
            <person name="Liu S."/>
            <person name="Parkin I.A."/>
            <person name="Tang H."/>
            <person name="Wang X."/>
            <person name="Chiquet J."/>
            <person name="Belcram H."/>
            <person name="Tong C."/>
            <person name="Samans B."/>
            <person name="Correa M."/>
            <person name="Da Silva C."/>
            <person name="Just J."/>
            <person name="Falentin C."/>
            <person name="Koh C.S."/>
            <person name="Le Clainche I."/>
            <person name="Bernard M."/>
            <person name="Bento P."/>
            <person name="Noel B."/>
            <person name="Labadie K."/>
            <person name="Alberti A."/>
            <person name="Charles M."/>
            <person name="Arnaud D."/>
            <person name="Guo H."/>
            <person name="Daviaud C."/>
            <person name="Alamery S."/>
            <person name="Jabbari K."/>
            <person name="Zhao M."/>
            <person name="Edger P.P."/>
            <person name="Chelaifa H."/>
            <person name="Tack D."/>
            <person name="Lassalle G."/>
            <person name="Mestiri I."/>
            <person name="Schnel N."/>
            <person name="Le Paslier M.C."/>
            <person name="Fan G."/>
            <person name="Renault V."/>
            <person name="Bayer P.E."/>
            <person name="Golicz A.A."/>
            <person name="Manoli S."/>
            <person name="Lee T.H."/>
            <person name="Thi V.H."/>
            <person name="Chalabi S."/>
            <person name="Hu Q."/>
            <person name="Fan C."/>
            <person name="Tollenaere R."/>
            <person name="Lu Y."/>
            <person name="Battail C."/>
            <person name="Shen J."/>
            <person name="Sidebottom C.H."/>
            <person name="Wang X."/>
            <person name="Canaguier A."/>
            <person name="Chauveau A."/>
            <person name="Berard A."/>
            <person name="Deniot G."/>
            <person name="Guan M."/>
            <person name="Liu Z."/>
            <person name="Sun F."/>
            <person name="Lim Y.P."/>
            <person name="Lyons E."/>
            <person name="Town C.D."/>
            <person name="Bancroft I."/>
            <person name="Wang X."/>
            <person name="Meng J."/>
            <person name="Ma J."/>
            <person name="Pires J.C."/>
            <person name="King G.J."/>
            <person name="Brunel D."/>
            <person name="Delourme R."/>
            <person name="Renard M."/>
            <person name="Aury J.M."/>
            <person name="Adams K.L."/>
            <person name="Batley J."/>
            <person name="Snowdon R.J."/>
            <person name="Tost J."/>
            <person name="Edwards D."/>
            <person name="Zhou Y."/>
            <person name="Hua W."/>
            <person name="Sharpe A.G."/>
            <person name="Paterson A.H."/>
            <person name="Guan C."/>
            <person name="Wincker P."/>
        </authorList>
    </citation>
    <scope>NUCLEOTIDE SEQUENCE [LARGE SCALE GENOMIC DNA]</scope>
    <source>
        <strain evidence="2">cv. Darmor-bzh</strain>
    </source>
</reference>
<sequence>MAVKLEEEKEDTVADVNPPATINTEICFGNLPYNFDSARLAQIIQDFANAELVKVLYNRDT</sequence>
<dbReference type="Proteomes" id="UP000028999">
    <property type="component" value="Unassembled WGS sequence"/>
</dbReference>
<evidence type="ECO:0000313" key="2">
    <source>
        <dbReference type="Proteomes" id="UP000028999"/>
    </source>
</evidence>
<dbReference type="AlphaFoldDB" id="A0A078GST2"/>
<keyword evidence="2" id="KW-1185">Reference proteome</keyword>